<evidence type="ECO:0000313" key="2">
    <source>
        <dbReference type="Proteomes" id="UP000192257"/>
    </source>
</evidence>
<protein>
    <submittedName>
        <fullName evidence="1">Uncharacterized protein</fullName>
    </submittedName>
</protein>
<dbReference type="OrthoDB" id="10319550at2759"/>
<sequence>MSFRYFFPLARRPLRRKGRGDGRACGPQFEKFVRRPFHDRVAARAFQQRGMKHNAFDTERVRQITSQQPRQFNAAHTPLQALRREVKRERLDKGLGRFLPK</sequence>
<name>A0A1X0NZ30_9TRYP</name>
<comment type="caution">
    <text evidence="1">The sequence shown here is derived from an EMBL/GenBank/DDBJ whole genome shotgun (WGS) entry which is preliminary data.</text>
</comment>
<organism evidence="1 2">
    <name type="scientific">Trypanosoma theileri</name>
    <dbReference type="NCBI Taxonomy" id="67003"/>
    <lineage>
        <taxon>Eukaryota</taxon>
        <taxon>Discoba</taxon>
        <taxon>Euglenozoa</taxon>
        <taxon>Kinetoplastea</taxon>
        <taxon>Metakinetoplastina</taxon>
        <taxon>Trypanosomatida</taxon>
        <taxon>Trypanosomatidae</taxon>
        <taxon>Trypanosoma</taxon>
    </lineage>
</organism>
<dbReference type="RefSeq" id="XP_028883917.1">
    <property type="nucleotide sequence ID" value="XM_029024610.1"/>
</dbReference>
<keyword evidence="2" id="KW-1185">Reference proteome</keyword>
<evidence type="ECO:0000313" key="1">
    <source>
        <dbReference type="EMBL" id="ORC89851.1"/>
    </source>
</evidence>
<accession>A0A1X0NZ30</accession>
<dbReference type="VEuPathDB" id="TriTrypDB:TM35_000101190"/>
<proteinExistence type="predicted"/>
<dbReference type="Proteomes" id="UP000192257">
    <property type="component" value="Unassembled WGS sequence"/>
</dbReference>
<gene>
    <name evidence="1" type="ORF">TM35_000101190</name>
</gene>
<dbReference type="EMBL" id="NBCO01000010">
    <property type="protein sequence ID" value="ORC89851.1"/>
    <property type="molecule type" value="Genomic_DNA"/>
</dbReference>
<reference evidence="1 2" key="1">
    <citation type="submission" date="2017-03" db="EMBL/GenBank/DDBJ databases">
        <title>An alternative strategy for trypanosome survival in the mammalian bloodstream revealed through genome and transcriptome analysis of the ubiquitous bovine parasite Trypanosoma (Megatrypanum) theileri.</title>
        <authorList>
            <person name="Kelly S."/>
            <person name="Ivens A."/>
            <person name="Mott A."/>
            <person name="O'Neill E."/>
            <person name="Emms D."/>
            <person name="Macleod O."/>
            <person name="Voorheis P."/>
            <person name="Matthews J."/>
            <person name="Matthews K."/>
            <person name="Carrington M."/>
        </authorList>
    </citation>
    <scope>NUCLEOTIDE SEQUENCE [LARGE SCALE GENOMIC DNA]</scope>
    <source>
        <strain evidence="1">Edinburgh</strain>
    </source>
</reference>
<dbReference type="AlphaFoldDB" id="A0A1X0NZ30"/>
<dbReference type="GeneID" id="39984390"/>